<dbReference type="GeneTree" id="ENSGT00390000015545"/>
<organism evidence="2 3">
    <name type="scientific">Eptatretus burgeri</name>
    <name type="common">Inshore hagfish</name>
    <dbReference type="NCBI Taxonomy" id="7764"/>
    <lineage>
        <taxon>Eukaryota</taxon>
        <taxon>Metazoa</taxon>
        <taxon>Chordata</taxon>
        <taxon>Craniata</taxon>
        <taxon>Vertebrata</taxon>
        <taxon>Cyclostomata</taxon>
        <taxon>Myxini</taxon>
        <taxon>Myxiniformes</taxon>
        <taxon>Myxinidae</taxon>
        <taxon>Eptatretinae</taxon>
        <taxon>Eptatretus</taxon>
    </lineage>
</organism>
<evidence type="ECO:0000259" key="1">
    <source>
        <dbReference type="PROSITE" id="PS50908"/>
    </source>
</evidence>
<dbReference type="AlphaFoldDB" id="A0A8C4QXD2"/>
<dbReference type="Pfam" id="PF05773">
    <property type="entry name" value="RWD"/>
    <property type="match status" value="1"/>
</dbReference>
<reference evidence="2" key="2">
    <citation type="submission" date="2025-09" db="UniProtKB">
        <authorList>
            <consortium name="Ensembl"/>
        </authorList>
    </citation>
    <scope>IDENTIFICATION</scope>
</reference>
<protein>
    <submittedName>
        <fullName evidence="2">RWD domain containing 4</fullName>
    </submittedName>
</protein>
<dbReference type="CDD" id="cd23817">
    <property type="entry name" value="RWD-RWDD4"/>
    <property type="match status" value="1"/>
</dbReference>
<dbReference type="InterPro" id="IPR016135">
    <property type="entry name" value="UBQ-conjugating_enzyme/RWD"/>
</dbReference>
<dbReference type="Proteomes" id="UP000694388">
    <property type="component" value="Unplaced"/>
</dbReference>
<sequence>MALSEEQQLEVEALCSIYEGDPSYKQIDQRTHQYLVGTEGESGSFLLEVSWPVDYPECPPTLSLDSFYNKHMSSSVKTAALNLLRQQSEAAVGMAMTYDLFDFAKENHLQLINGHSAEATSQRTSPAIPTKVSHNVFGGMEKREQLTKAQKRRLADRTDHKGELPRGWNWIDIVKDFCFPNIPSASSKSSPLIMTTCELRC</sequence>
<dbReference type="Ensembl" id="ENSEBUT00000022477.1">
    <property type="protein sequence ID" value="ENSEBUP00000021901.1"/>
    <property type="gene ID" value="ENSEBUG00000013508.1"/>
</dbReference>
<dbReference type="PANTHER" id="PTHR21275">
    <property type="entry name" value="RWD DOMAIN-CONTAINING PROTEIN 4"/>
    <property type="match status" value="1"/>
</dbReference>
<evidence type="ECO:0000313" key="3">
    <source>
        <dbReference type="Proteomes" id="UP000694388"/>
    </source>
</evidence>
<dbReference type="PROSITE" id="PS50908">
    <property type="entry name" value="RWD"/>
    <property type="match status" value="1"/>
</dbReference>
<dbReference type="InterPro" id="IPR042770">
    <property type="entry name" value="RWDD4"/>
</dbReference>
<feature type="domain" description="RWD" evidence="1">
    <location>
        <begin position="9"/>
        <end position="111"/>
    </location>
</feature>
<accession>A0A8C4QXD2</accession>
<name>A0A8C4QXD2_EPTBU</name>
<evidence type="ECO:0000313" key="2">
    <source>
        <dbReference type="Ensembl" id="ENSEBUP00000021901.1"/>
    </source>
</evidence>
<proteinExistence type="predicted"/>
<keyword evidence="3" id="KW-1185">Reference proteome</keyword>
<dbReference type="Gene3D" id="3.10.110.10">
    <property type="entry name" value="Ubiquitin Conjugating Enzyme"/>
    <property type="match status" value="1"/>
</dbReference>
<reference evidence="2" key="1">
    <citation type="submission" date="2025-08" db="UniProtKB">
        <authorList>
            <consortium name="Ensembl"/>
        </authorList>
    </citation>
    <scope>IDENTIFICATION</scope>
</reference>
<dbReference type="SMART" id="SM00591">
    <property type="entry name" value="RWD"/>
    <property type="match status" value="1"/>
</dbReference>
<dbReference type="InterPro" id="IPR006575">
    <property type="entry name" value="RWD_dom"/>
</dbReference>
<dbReference type="PANTHER" id="PTHR21275:SF1">
    <property type="entry name" value="RWD DOMAIN-CONTAINING PROTEIN 4"/>
    <property type="match status" value="1"/>
</dbReference>
<dbReference type="SUPFAM" id="SSF54495">
    <property type="entry name" value="UBC-like"/>
    <property type="match status" value="1"/>
</dbReference>